<gene>
    <name evidence="1" type="ORF">LCGC14_1959230</name>
</gene>
<proteinExistence type="predicted"/>
<name>A0A0F9FFC2_9ZZZZ</name>
<protein>
    <submittedName>
        <fullName evidence="1">Uncharacterized protein</fullName>
    </submittedName>
</protein>
<sequence length="80" mass="9433">MELLRTIQDGEDNMKTSAETCSDIFNFVSDKDPDNKWEVFDAFPDRDLRTVVVILETMVEDKTLPRDFMKRKRNETKTKS</sequence>
<dbReference type="EMBL" id="LAZR01021533">
    <property type="protein sequence ID" value="KKL84988.1"/>
    <property type="molecule type" value="Genomic_DNA"/>
</dbReference>
<dbReference type="AlphaFoldDB" id="A0A0F9FFC2"/>
<comment type="caution">
    <text evidence="1">The sequence shown here is derived from an EMBL/GenBank/DDBJ whole genome shotgun (WGS) entry which is preliminary data.</text>
</comment>
<accession>A0A0F9FFC2</accession>
<evidence type="ECO:0000313" key="1">
    <source>
        <dbReference type="EMBL" id="KKL84988.1"/>
    </source>
</evidence>
<reference evidence="1" key="1">
    <citation type="journal article" date="2015" name="Nature">
        <title>Complex archaea that bridge the gap between prokaryotes and eukaryotes.</title>
        <authorList>
            <person name="Spang A."/>
            <person name="Saw J.H."/>
            <person name="Jorgensen S.L."/>
            <person name="Zaremba-Niedzwiedzka K."/>
            <person name="Martijn J."/>
            <person name="Lind A.E."/>
            <person name="van Eijk R."/>
            <person name="Schleper C."/>
            <person name="Guy L."/>
            <person name="Ettema T.J."/>
        </authorList>
    </citation>
    <scope>NUCLEOTIDE SEQUENCE</scope>
</reference>
<organism evidence="1">
    <name type="scientific">marine sediment metagenome</name>
    <dbReference type="NCBI Taxonomy" id="412755"/>
    <lineage>
        <taxon>unclassified sequences</taxon>
        <taxon>metagenomes</taxon>
        <taxon>ecological metagenomes</taxon>
    </lineage>
</organism>